<dbReference type="RefSeq" id="XP_026598843.1">
    <property type="nucleotide sequence ID" value="XM_026752400.1"/>
</dbReference>
<gene>
    <name evidence="1" type="ORF">DSM5745_10384</name>
</gene>
<keyword evidence="2" id="KW-1185">Reference proteome</keyword>
<accession>A0A3D8QIR4</accession>
<comment type="caution">
    <text evidence="1">The sequence shown here is derived from an EMBL/GenBank/DDBJ whole genome shotgun (WGS) entry which is preliminary data.</text>
</comment>
<organism evidence="1 2">
    <name type="scientific">Aspergillus mulundensis</name>
    <dbReference type="NCBI Taxonomy" id="1810919"/>
    <lineage>
        <taxon>Eukaryota</taxon>
        <taxon>Fungi</taxon>
        <taxon>Dikarya</taxon>
        <taxon>Ascomycota</taxon>
        <taxon>Pezizomycotina</taxon>
        <taxon>Eurotiomycetes</taxon>
        <taxon>Eurotiomycetidae</taxon>
        <taxon>Eurotiales</taxon>
        <taxon>Aspergillaceae</taxon>
        <taxon>Aspergillus</taxon>
        <taxon>Aspergillus subgen. Nidulantes</taxon>
    </lineage>
</organism>
<dbReference type="OrthoDB" id="4770905at2759"/>
<proteinExistence type="predicted"/>
<sequence>MALPYPEGECFFKRSALHSQKSGGFNADDPAHFYSTMMIEVVWNREAHHGSKKCNENGKPRGHPHKRTDYKIVYATSWNTAYGNWAWLPITYGNARYPARRVKHELCTWGYRFYQREVGAAEEAWFMFVPMPTREEEWMWIDRLCCIRAIYIPAAYQSGPKYEELCTYIHVNFTQMKKISIEHQKRTSDGETDKDPRTIKCNDKIGLAVDEKTTLGINPARLITALVIPRDKRKVGALSSKSLILMDSDDIPDAPLTQEFNSQSMADWAKVVSQNQGLNIKWGEADVSMPWFARYFKNVLSFAIGYVPVFGPLLAIGTNLIMSAIFEAHEDFMDELREQLPTYDLTAKFVEIVTVDAENAKPMVKEDVPLKKKQDEKNYVEFDVEVLKNAQEAVEAKAKGEKGTETKKQSVFHTLDLSTLTRLARDNHAAIIQMLDPEGSMRHEWNYGDWDQGPDAKPPQVPEIPGDADGLADLFDELSKTKTVKYHEGWDVADLPVNKYGTQKEYMQAKEKEAVTIKK</sequence>
<dbReference type="STRING" id="1810919.A0A3D8QIR4"/>
<dbReference type="AlphaFoldDB" id="A0A3D8QIR4"/>
<dbReference type="Proteomes" id="UP000256690">
    <property type="component" value="Unassembled WGS sequence"/>
</dbReference>
<dbReference type="GeneID" id="38120754"/>
<dbReference type="EMBL" id="PVWQ01000016">
    <property type="protein sequence ID" value="RDW61712.1"/>
    <property type="molecule type" value="Genomic_DNA"/>
</dbReference>
<protein>
    <submittedName>
        <fullName evidence="1">Uncharacterized protein</fullName>
    </submittedName>
</protein>
<reference evidence="1 2" key="1">
    <citation type="journal article" date="2018" name="IMA Fungus">
        <title>IMA Genome-F 9: Draft genome sequence of Annulohypoxylon stygium, Aspergillus mulundensis, Berkeleyomyces basicola (syn. Thielaviopsis basicola), Ceratocystis smalleyi, two Cercospora beticola strains, Coleophoma cylindrospora, Fusarium fracticaudum, Phialophora cf. hyalina, and Morchella septimelata.</title>
        <authorList>
            <person name="Wingfield B.D."/>
            <person name="Bills G.F."/>
            <person name="Dong Y."/>
            <person name="Huang W."/>
            <person name="Nel W.J."/>
            <person name="Swalarsk-Parry B.S."/>
            <person name="Vaghefi N."/>
            <person name="Wilken P.M."/>
            <person name="An Z."/>
            <person name="de Beer Z.W."/>
            <person name="De Vos L."/>
            <person name="Chen L."/>
            <person name="Duong T.A."/>
            <person name="Gao Y."/>
            <person name="Hammerbacher A."/>
            <person name="Kikkert J.R."/>
            <person name="Li Y."/>
            <person name="Li H."/>
            <person name="Li K."/>
            <person name="Li Q."/>
            <person name="Liu X."/>
            <person name="Ma X."/>
            <person name="Naidoo K."/>
            <person name="Pethybridge S.J."/>
            <person name="Sun J."/>
            <person name="Steenkamp E.T."/>
            <person name="van der Nest M.A."/>
            <person name="van Wyk S."/>
            <person name="Wingfield M.J."/>
            <person name="Xiong C."/>
            <person name="Yue Q."/>
            <person name="Zhang X."/>
        </authorList>
    </citation>
    <scope>NUCLEOTIDE SEQUENCE [LARGE SCALE GENOMIC DNA]</scope>
    <source>
        <strain evidence="1 2">DSM 5745</strain>
    </source>
</reference>
<evidence type="ECO:0000313" key="1">
    <source>
        <dbReference type="EMBL" id="RDW61712.1"/>
    </source>
</evidence>
<evidence type="ECO:0000313" key="2">
    <source>
        <dbReference type="Proteomes" id="UP000256690"/>
    </source>
</evidence>
<name>A0A3D8QIR4_9EURO</name>